<evidence type="ECO:0000259" key="20">
    <source>
        <dbReference type="PROSITE" id="PS50980"/>
    </source>
</evidence>
<evidence type="ECO:0000256" key="10">
    <source>
        <dbReference type="ARBA" id="ARBA00022516"/>
    </source>
</evidence>
<dbReference type="AlphaFoldDB" id="A0A563EIC1"/>
<dbReference type="GO" id="GO:0008270">
    <property type="term" value="F:zinc ion binding"/>
    <property type="evidence" value="ECO:0007669"/>
    <property type="project" value="UniProtKB-KW"/>
</dbReference>
<evidence type="ECO:0000256" key="8">
    <source>
        <dbReference type="ARBA" id="ARBA00018312"/>
    </source>
</evidence>
<reference evidence="22 23" key="1">
    <citation type="submission" date="2019-07" db="EMBL/GenBank/DDBJ databases">
        <title>Lentzea xizangensis sp. nov., isolated from Qinghai-Tibetan Plateau Soils.</title>
        <authorList>
            <person name="Huang J."/>
        </authorList>
    </citation>
    <scope>NUCLEOTIDE SEQUENCE [LARGE SCALE GENOMIC DNA]</scope>
    <source>
        <strain evidence="22 23">FXJ1.1311</strain>
    </source>
</reference>
<dbReference type="GO" id="GO:0016743">
    <property type="term" value="F:carboxyl- or carbamoyltransferase activity"/>
    <property type="evidence" value="ECO:0007669"/>
    <property type="project" value="InterPro"/>
</dbReference>
<dbReference type="InterPro" id="IPR034733">
    <property type="entry name" value="AcCoA_carboxyl_beta"/>
</dbReference>
<comment type="function">
    <text evidence="18">Component of the acetyl coenzyme A carboxylase (ACC) complex. Biotin carboxylase (BC) catalyzes the carboxylation of biotin on its carrier protein (BCCP) and then the CO(2) group is transferred by the transcarboxylase to acetyl-CoA to form malonyl-CoA.</text>
</comment>
<keyword evidence="23" id="KW-1185">Reference proteome</keyword>
<comment type="caution">
    <text evidence="22">The sequence shown here is derived from an EMBL/GenBank/DDBJ whole genome shotgun (WGS) entry which is preliminary data.</text>
</comment>
<evidence type="ECO:0000256" key="11">
    <source>
        <dbReference type="ARBA" id="ARBA00022679"/>
    </source>
</evidence>
<comment type="subcellular location">
    <subcellularLocation>
        <location evidence="2">Cytoplasm</location>
    </subcellularLocation>
</comment>
<comment type="similarity">
    <text evidence="5">In the N-terminal section; belongs to the AccD/PCCB family.</text>
</comment>
<sequence>MPSAPDPLDWAGYREQLERARDRTGHAESVAFDVRRFGDVDAVVIEFDFGFLGGSVGSAAGDVIERAFHEARARRLPVVSLIATGGSRMQEGVVSLKQLHRIAAVCAEHSAAGLARVSVLRDPTTGGLWASLGASADVVLAVPGAQVGFAGSRVRPEDGPEYTAEGQFAAGTVDAVVTREELGVLLGLLTSASAEPAPVPRALGRQDLPPDGWTAVRRTRAPERPRAQAYLDDYFDVTFPLSGDRAGGRDAGVLCGIGRHDGRSIAYVAQAGTATTPAGFRTAARIIGLADRLGLPVLTFVDTPGAANDAAAERAGAGAAIAEVFTAIARARVPITTLVIGEGGSGGALALASPDRTWITPDAYFSVTAPELAASILRRDDVPVLADQLKLRPQDLVELGVVRGIAG</sequence>
<keyword evidence="17" id="KW-0275">Fatty acid biosynthesis</keyword>
<evidence type="ECO:0000256" key="16">
    <source>
        <dbReference type="ARBA" id="ARBA00023098"/>
    </source>
</evidence>
<evidence type="ECO:0000256" key="5">
    <source>
        <dbReference type="ARBA" id="ARBA00010284"/>
    </source>
</evidence>
<organism evidence="22 23">
    <name type="scientific">Lentzea tibetensis</name>
    <dbReference type="NCBI Taxonomy" id="2591470"/>
    <lineage>
        <taxon>Bacteria</taxon>
        <taxon>Bacillati</taxon>
        <taxon>Actinomycetota</taxon>
        <taxon>Actinomycetes</taxon>
        <taxon>Pseudonocardiales</taxon>
        <taxon>Pseudonocardiaceae</taxon>
        <taxon>Lentzea</taxon>
    </lineage>
</organism>
<evidence type="ECO:0000256" key="2">
    <source>
        <dbReference type="ARBA" id="ARBA00004496"/>
    </source>
</evidence>
<dbReference type="PANTHER" id="PTHR42853">
    <property type="entry name" value="ACETYL-COENZYME A CARBOXYLASE CARBOXYL TRANSFERASE SUBUNIT ALPHA"/>
    <property type="match status" value="1"/>
</dbReference>
<evidence type="ECO:0000259" key="21">
    <source>
        <dbReference type="PROSITE" id="PS50989"/>
    </source>
</evidence>
<evidence type="ECO:0000256" key="3">
    <source>
        <dbReference type="ARBA" id="ARBA00004956"/>
    </source>
</evidence>
<evidence type="ECO:0000256" key="1">
    <source>
        <dbReference type="ARBA" id="ARBA00001947"/>
    </source>
</evidence>
<feature type="domain" description="CoA carboxyltransferase N-terminal" evidence="20">
    <location>
        <begin position="1"/>
        <end position="228"/>
    </location>
</feature>
<dbReference type="GO" id="GO:0003989">
    <property type="term" value="F:acetyl-CoA carboxylase activity"/>
    <property type="evidence" value="ECO:0007669"/>
    <property type="project" value="InterPro"/>
</dbReference>
<dbReference type="InterPro" id="IPR001095">
    <property type="entry name" value="Acetyl_CoA_COase_a_su"/>
</dbReference>
<dbReference type="GO" id="GO:0006633">
    <property type="term" value="P:fatty acid biosynthetic process"/>
    <property type="evidence" value="ECO:0007669"/>
    <property type="project" value="UniProtKB-KW"/>
</dbReference>
<keyword evidence="14" id="KW-0276">Fatty acid metabolism</keyword>
<keyword evidence="13" id="KW-0862">Zinc</keyword>
<dbReference type="GO" id="GO:2001295">
    <property type="term" value="P:malonyl-CoA biosynthetic process"/>
    <property type="evidence" value="ECO:0007669"/>
    <property type="project" value="UniProtKB-UniPathway"/>
</dbReference>
<dbReference type="InterPro" id="IPR011763">
    <property type="entry name" value="COA_CT_C"/>
</dbReference>
<evidence type="ECO:0000256" key="4">
    <source>
        <dbReference type="ARBA" id="ARBA00006276"/>
    </source>
</evidence>
<gene>
    <name evidence="22" type="ORF">FKR81_36370</name>
</gene>
<feature type="domain" description="CoA carboxyltransferase C-terminal" evidence="21">
    <location>
        <begin position="200"/>
        <end position="407"/>
    </location>
</feature>
<dbReference type="InterPro" id="IPR029045">
    <property type="entry name" value="ClpP/crotonase-like_dom_sf"/>
</dbReference>
<dbReference type="GO" id="GO:0005524">
    <property type="term" value="F:ATP binding"/>
    <property type="evidence" value="ECO:0007669"/>
    <property type="project" value="UniProtKB-KW"/>
</dbReference>
<dbReference type="PROSITE" id="PS50980">
    <property type="entry name" value="COA_CT_NTER"/>
    <property type="match status" value="1"/>
</dbReference>
<dbReference type="SUPFAM" id="SSF52096">
    <property type="entry name" value="ClpP/crotonase"/>
    <property type="match status" value="2"/>
</dbReference>
<evidence type="ECO:0000256" key="19">
    <source>
        <dbReference type="ARBA" id="ARBA00049152"/>
    </source>
</evidence>
<dbReference type="PROSITE" id="PS50989">
    <property type="entry name" value="COA_CT_CTER"/>
    <property type="match status" value="1"/>
</dbReference>
<evidence type="ECO:0000256" key="18">
    <source>
        <dbReference type="ARBA" id="ARBA00025280"/>
    </source>
</evidence>
<dbReference type="Gene3D" id="3.90.226.10">
    <property type="entry name" value="2-enoyl-CoA Hydratase, Chain A, domain 1"/>
    <property type="match status" value="2"/>
</dbReference>
<comment type="catalytic activity">
    <reaction evidence="19">
        <text>N(6)-carboxybiotinyl-L-lysyl-[protein] + acetyl-CoA = N(6)-biotinyl-L-lysyl-[protein] + malonyl-CoA</text>
        <dbReference type="Rhea" id="RHEA:54728"/>
        <dbReference type="Rhea" id="RHEA-COMP:10505"/>
        <dbReference type="Rhea" id="RHEA-COMP:10506"/>
        <dbReference type="ChEBI" id="CHEBI:57288"/>
        <dbReference type="ChEBI" id="CHEBI:57384"/>
        <dbReference type="ChEBI" id="CHEBI:83144"/>
        <dbReference type="ChEBI" id="CHEBI:83145"/>
        <dbReference type="EC" id="2.1.3.15"/>
    </reaction>
</comment>
<dbReference type="PANTHER" id="PTHR42853:SF3">
    <property type="entry name" value="ACETYL-COENZYME A CARBOXYLASE CARBOXYL TRANSFERASE SUBUNIT ALPHA, CHLOROPLASTIC"/>
    <property type="match status" value="1"/>
</dbReference>
<comment type="similarity">
    <text evidence="4">In the C-terminal section; belongs to the AccA family.</text>
</comment>
<proteinExistence type="inferred from homology"/>
<keyword evidence="16" id="KW-0443">Lipid metabolism</keyword>
<keyword evidence="12" id="KW-0547">Nucleotide-binding</keyword>
<keyword evidence="13" id="KW-0863">Zinc-finger</keyword>
<dbReference type="RefSeq" id="WP_146358763.1">
    <property type="nucleotide sequence ID" value="NZ_VOBR01000033.1"/>
</dbReference>
<dbReference type="Pfam" id="PF03255">
    <property type="entry name" value="ACCA"/>
    <property type="match status" value="1"/>
</dbReference>
<dbReference type="UniPathway" id="UPA00655">
    <property type="reaction ID" value="UER00711"/>
</dbReference>
<comment type="pathway">
    <text evidence="3">Lipid metabolism; malonyl-CoA biosynthesis; malonyl-CoA from acetyl-CoA: step 1/1.</text>
</comment>
<comment type="subunit">
    <text evidence="6">Acetyl-CoA carboxylase is a heterotetramer composed of biotin carboxyl carrier protein (AccB), biotin carboxylase (AccC) and two subunits of ACCase subunit beta/alpha.</text>
</comment>
<keyword evidence="9" id="KW-0963">Cytoplasm</keyword>
<dbReference type="InterPro" id="IPR000438">
    <property type="entry name" value="Acetyl_CoA_COase_Trfase_b_su"/>
</dbReference>
<protein>
    <recommendedName>
        <fullName evidence="8">Acetyl-coenzyme A carboxylase carboxyl transferase subunits beta/alpha</fullName>
        <ecNumber evidence="7">2.1.3.15</ecNumber>
    </recommendedName>
</protein>
<keyword evidence="13" id="KW-0479">Metal-binding</keyword>
<dbReference type="Pfam" id="PF01039">
    <property type="entry name" value="Carboxyl_trans"/>
    <property type="match status" value="1"/>
</dbReference>
<dbReference type="Proteomes" id="UP000316639">
    <property type="component" value="Unassembled WGS sequence"/>
</dbReference>
<keyword evidence="15" id="KW-0067">ATP-binding</keyword>
<evidence type="ECO:0000256" key="13">
    <source>
        <dbReference type="ARBA" id="ARBA00022771"/>
    </source>
</evidence>
<evidence type="ECO:0000256" key="9">
    <source>
        <dbReference type="ARBA" id="ARBA00022490"/>
    </source>
</evidence>
<evidence type="ECO:0000256" key="17">
    <source>
        <dbReference type="ARBA" id="ARBA00023160"/>
    </source>
</evidence>
<dbReference type="InterPro" id="IPR011762">
    <property type="entry name" value="COA_CT_N"/>
</dbReference>
<evidence type="ECO:0000313" key="23">
    <source>
        <dbReference type="Proteomes" id="UP000316639"/>
    </source>
</evidence>
<evidence type="ECO:0000256" key="7">
    <source>
        <dbReference type="ARBA" id="ARBA00011883"/>
    </source>
</evidence>
<keyword evidence="11" id="KW-0808">Transferase</keyword>
<dbReference type="GO" id="GO:0009317">
    <property type="term" value="C:acetyl-CoA carboxylase complex"/>
    <property type="evidence" value="ECO:0007669"/>
    <property type="project" value="InterPro"/>
</dbReference>
<dbReference type="EC" id="2.1.3.15" evidence="7"/>
<comment type="cofactor">
    <cofactor evidence="1">
        <name>Zn(2+)</name>
        <dbReference type="ChEBI" id="CHEBI:29105"/>
    </cofactor>
</comment>
<evidence type="ECO:0000256" key="14">
    <source>
        <dbReference type="ARBA" id="ARBA00022832"/>
    </source>
</evidence>
<evidence type="ECO:0000256" key="6">
    <source>
        <dbReference type="ARBA" id="ARBA00011664"/>
    </source>
</evidence>
<evidence type="ECO:0000256" key="15">
    <source>
        <dbReference type="ARBA" id="ARBA00022840"/>
    </source>
</evidence>
<keyword evidence="10" id="KW-0444">Lipid biosynthesis</keyword>
<name>A0A563EIC1_9PSEU</name>
<dbReference type="EMBL" id="VOBR01000033">
    <property type="protein sequence ID" value="TWP46416.1"/>
    <property type="molecule type" value="Genomic_DNA"/>
</dbReference>
<dbReference type="PRINTS" id="PR01070">
    <property type="entry name" value="ACCCTRFRASEB"/>
</dbReference>
<accession>A0A563EIC1</accession>
<evidence type="ECO:0000256" key="12">
    <source>
        <dbReference type="ARBA" id="ARBA00022741"/>
    </source>
</evidence>
<dbReference type="OrthoDB" id="9772975at2"/>
<evidence type="ECO:0000313" key="22">
    <source>
        <dbReference type="EMBL" id="TWP46416.1"/>
    </source>
</evidence>